<organism evidence="1 2">
    <name type="scientific">Leptonema illini DSM 21528</name>
    <dbReference type="NCBI Taxonomy" id="929563"/>
    <lineage>
        <taxon>Bacteria</taxon>
        <taxon>Pseudomonadati</taxon>
        <taxon>Spirochaetota</taxon>
        <taxon>Spirochaetia</taxon>
        <taxon>Leptospirales</taxon>
        <taxon>Leptospiraceae</taxon>
        <taxon>Leptonema</taxon>
    </lineage>
</organism>
<evidence type="ECO:0000313" key="2">
    <source>
        <dbReference type="Proteomes" id="UP000005737"/>
    </source>
</evidence>
<dbReference type="Proteomes" id="UP000005737">
    <property type="component" value="Unassembled WGS sequence"/>
</dbReference>
<sequence length="113" mass="12652">MLRPLIERSFGRSGSGLLMLRLKKRLQIAALCLLSLSSCIVVPVSAKEDCQYHDENYLLYDGICAFSSTFDCSDDAEPEQCENFRIQMCLLEYVSKENCNKKSTLPLSGGFSP</sequence>
<name>H2CIE9_9LEPT</name>
<reference evidence="1 2" key="1">
    <citation type="submission" date="2011-10" db="EMBL/GenBank/DDBJ databases">
        <title>The Improved High-Quality Draft genome of Leptonema illini DSM 21528.</title>
        <authorList>
            <consortium name="US DOE Joint Genome Institute (JGI-PGF)"/>
            <person name="Lucas S."/>
            <person name="Copeland A."/>
            <person name="Lapidus A."/>
            <person name="Glavina del Rio T."/>
            <person name="Dalin E."/>
            <person name="Tice H."/>
            <person name="Bruce D."/>
            <person name="Goodwin L."/>
            <person name="Pitluck S."/>
            <person name="Peters L."/>
            <person name="Mikhailova N."/>
            <person name="Held B."/>
            <person name="Kyrpides N."/>
            <person name="Mavromatis K."/>
            <person name="Ivanova N."/>
            <person name="Markowitz V."/>
            <person name="Cheng J.-F."/>
            <person name="Hugenholtz P."/>
            <person name="Woyke T."/>
            <person name="Wu D."/>
            <person name="Gronow S."/>
            <person name="Wellnitz S."/>
            <person name="Brambilla E.-M."/>
            <person name="Klenk H.-P."/>
            <person name="Eisen J.A."/>
        </authorList>
    </citation>
    <scope>NUCLEOTIDE SEQUENCE [LARGE SCALE GENOMIC DNA]</scope>
    <source>
        <strain evidence="1 2">DSM 21528</strain>
    </source>
</reference>
<dbReference type="RefSeq" id="WP_002771009.1">
    <property type="nucleotide sequence ID" value="NZ_JH597773.1"/>
</dbReference>
<keyword evidence="2" id="KW-1185">Reference proteome</keyword>
<proteinExistence type="predicted"/>
<accession>H2CIE9</accession>
<dbReference type="AlphaFoldDB" id="H2CIE9"/>
<protein>
    <submittedName>
        <fullName evidence="1">Uncharacterized protein</fullName>
    </submittedName>
</protein>
<dbReference type="EMBL" id="JH597773">
    <property type="protein sequence ID" value="EHQ05942.1"/>
    <property type="molecule type" value="Genomic_DNA"/>
</dbReference>
<gene>
    <name evidence="1" type="ORF">Lepil_1250</name>
</gene>
<dbReference type="HOGENOM" id="CLU_2130395_0_0_12"/>
<dbReference type="STRING" id="183.GCA_002009735_01615"/>
<evidence type="ECO:0000313" key="1">
    <source>
        <dbReference type="EMBL" id="EHQ05942.1"/>
    </source>
</evidence>